<evidence type="ECO:0000313" key="2">
    <source>
        <dbReference type="Proteomes" id="UP000466894"/>
    </source>
</evidence>
<protein>
    <submittedName>
        <fullName evidence="1">Uncharacterized protein</fullName>
    </submittedName>
</protein>
<dbReference type="EMBL" id="AP022583">
    <property type="protein sequence ID" value="BBY08934.1"/>
    <property type="molecule type" value="Genomic_DNA"/>
</dbReference>
<name>A0A7I7PK16_9MYCO</name>
<organism evidence="1 2">
    <name type="scientific">Mycobacterium noviomagense</name>
    <dbReference type="NCBI Taxonomy" id="459858"/>
    <lineage>
        <taxon>Bacteria</taxon>
        <taxon>Bacillati</taxon>
        <taxon>Actinomycetota</taxon>
        <taxon>Actinomycetes</taxon>
        <taxon>Mycobacteriales</taxon>
        <taxon>Mycobacteriaceae</taxon>
        <taxon>Mycobacterium</taxon>
    </lineage>
</organism>
<gene>
    <name evidence="1" type="ORF">MNVI_42520</name>
</gene>
<sequence length="91" mass="9553">MEAQDHASAVGWVSFTLDRASPLEIGCHEAGGRIGHVKLLGKLADGERTPKEQLSGGAQVAGSEAREVVRAAWELNVVSTAGGRETDEKAQ</sequence>
<dbReference type="Proteomes" id="UP000466894">
    <property type="component" value="Chromosome"/>
</dbReference>
<accession>A0A7I7PK16</accession>
<dbReference type="KEGG" id="mnv:MNVI_42520"/>
<dbReference type="AlphaFoldDB" id="A0A7I7PK16"/>
<reference evidence="1 2" key="1">
    <citation type="journal article" date="2019" name="Emerg. Microbes Infect.">
        <title>Comprehensive subspecies identification of 175 nontuberculous mycobacteria species based on 7547 genomic profiles.</title>
        <authorList>
            <person name="Matsumoto Y."/>
            <person name="Kinjo T."/>
            <person name="Motooka D."/>
            <person name="Nabeya D."/>
            <person name="Jung N."/>
            <person name="Uechi K."/>
            <person name="Horii T."/>
            <person name="Iida T."/>
            <person name="Fujita J."/>
            <person name="Nakamura S."/>
        </authorList>
    </citation>
    <scope>NUCLEOTIDE SEQUENCE [LARGE SCALE GENOMIC DNA]</scope>
    <source>
        <strain evidence="1 2">JCM 16367</strain>
    </source>
</reference>
<proteinExistence type="predicted"/>
<evidence type="ECO:0000313" key="1">
    <source>
        <dbReference type="EMBL" id="BBY08934.1"/>
    </source>
</evidence>